<keyword evidence="5 6" id="KW-0472">Membrane</keyword>
<keyword evidence="3" id="KW-0133">Cell shape</keyword>
<comment type="subcellular location">
    <subcellularLocation>
        <location evidence="1">Membrane</location>
        <topology evidence="1">Multi-pass membrane protein</topology>
    </subcellularLocation>
</comment>
<dbReference type="NCBIfam" id="NF038403">
    <property type="entry name" value="perm_prefix_1"/>
    <property type="match status" value="1"/>
</dbReference>
<gene>
    <name evidence="7" type="ORF">Gferi_05050</name>
</gene>
<dbReference type="OrthoDB" id="9802195at2"/>
<sequence length="455" mass="51303">MKQSSKISEYLKAVCEQIRWKKAHEVISKEIEDHIIDQKNAFVVNGLDEETATERAIAEMGDPILVGSEFDRTHRPKIEWSIIILTGITLLMGLAIRIFISYDFDMQWILNKSIISIILGIGCMIIVYFLDFTTIGKYPRAFYFSILAITIGIMIVSPAVNGRYQHVEFILLLFPTAFAGIIYSMRSKGYLGIILSGGYVVVPIFIGRLIPSLSSAILYSVACLILITLAILKGWFYVNKLKAMLLVYIPTVIIAMTNIYIYISKPYRLNRLRHAFNPSLDPMGGGYLGAIIKDIIKGAKFFDQGELTYSNGVKAVLPQIHTNSLLTYLIHEFGWISFIIIMTVILTLIIRFLRLCSKQKSVLGKLVSTSVLITFTIQVVLYVVFNLGFPLYSPLTLPLISYDTTGTIINMILIGIMLSVFKSGYLVRDNTITMRRKNNLFEVNDGKIIINLKSK</sequence>
<evidence type="ECO:0000256" key="5">
    <source>
        <dbReference type="ARBA" id="ARBA00023136"/>
    </source>
</evidence>
<evidence type="ECO:0000256" key="3">
    <source>
        <dbReference type="ARBA" id="ARBA00022960"/>
    </source>
</evidence>
<feature type="transmembrane region" description="Helical" evidence="6">
    <location>
        <begin position="333"/>
        <end position="354"/>
    </location>
</feature>
<feature type="transmembrane region" description="Helical" evidence="6">
    <location>
        <begin position="245"/>
        <end position="263"/>
    </location>
</feature>
<dbReference type="GO" id="GO:0051301">
    <property type="term" value="P:cell division"/>
    <property type="evidence" value="ECO:0007669"/>
    <property type="project" value="InterPro"/>
</dbReference>
<dbReference type="RefSeq" id="WP_069974543.1">
    <property type="nucleotide sequence ID" value="NZ_CP017269.1"/>
</dbReference>
<proteinExistence type="predicted"/>
<evidence type="ECO:0000256" key="6">
    <source>
        <dbReference type="SAM" id="Phobius"/>
    </source>
</evidence>
<dbReference type="InterPro" id="IPR047928">
    <property type="entry name" value="Perm_prefix_1"/>
</dbReference>
<feature type="transmembrane region" description="Helical" evidence="6">
    <location>
        <begin position="366"/>
        <end position="388"/>
    </location>
</feature>
<feature type="transmembrane region" description="Helical" evidence="6">
    <location>
        <begin position="142"/>
        <end position="160"/>
    </location>
</feature>
<feature type="transmembrane region" description="Helical" evidence="6">
    <location>
        <begin position="216"/>
        <end position="238"/>
    </location>
</feature>
<evidence type="ECO:0000313" key="7">
    <source>
        <dbReference type="EMBL" id="AOT68977.1"/>
    </source>
</evidence>
<keyword evidence="8" id="KW-1185">Reference proteome</keyword>
<dbReference type="PANTHER" id="PTHR30474">
    <property type="entry name" value="CELL CYCLE PROTEIN"/>
    <property type="match status" value="1"/>
</dbReference>
<name>A0A1D8GDJ4_9FIRM</name>
<keyword evidence="2 6" id="KW-0812">Transmembrane</keyword>
<dbReference type="InterPro" id="IPR001182">
    <property type="entry name" value="FtsW/RodA"/>
</dbReference>
<evidence type="ECO:0008006" key="9">
    <source>
        <dbReference type="Google" id="ProtNLM"/>
    </source>
</evidence>
<accession>A0A1D8GDJ4</accession>
<feature type="transmembrane region" description="Helical" evidence="6">
    <location>
        <begin position="408"/>
        <end position="427"/>
    </location>
</feature>
<dbReference type="GO" id="GO:0032153">
    <property type="term" value="C:cell division site"/>
    <property type="evidence" value="ECO:0007669"/>
    <property type="project" value="TreeGrafter"/>
</dbReference>
<evidence type="ECO:0000256" key="4">
    <source>
        <dbReference type="ARBA" id="ARBA00022989"/>
    </source>
</evidence>
<dbReference type="GO" id="GO:0015648">
    <property type="term" value="F:lipid-linked peptidoglycan transporter activity"/>
    <property type="evidence" value="ECO:0007669"/>
    <property type="project" value="TreeGrafter"/>
</dbReference>
<dbReference type="GO" id="GO:0005886">
    <property type="term" value="C:plasma membrane"/>
    <property type="evidence" value="ECO:0007669"/>
    <property type="project" value="TreeGrafter"/>
</dbReference>
<dbReference type="EMBL" id="CP017269">
    <property type="protein sequence ID" value="AOT68977.1"/>
    <property type="molecule type" value="Genomic_DNA"/>
</dbReference>
<feature type="transmembrane region" description="Helical" evidence="6">
    <location>
        <begin position="166"/>
        <end position="183"/>
    </location>
</feature>
<feature type="transmembrane region" description="Helical" evidence="6">
    <location>
        <begin position="108"/>
        <end position="130"/>
    </location>
</feature>
<evidence type="ECO:0000313" key="8">
    <source>
        <dbReference type="Proteomes" id="UP000095743"/>
    </source>
</evidence>
<feature type="transmembrane region" description="Helical" evidence="6">
    <location>
        <begin position="82"/>
        <end position="102"/>
    </location>
</feature>
<dbReference type="Proteomes" id="UP000095743">
    <property type="component" value="Chromosome"/>
</dbReference>
<evidence type="ECO:0000256" key="1">
    <source>
        <dbReference type="ARBA" id="ARBA00004141"/>
    </source>
</evidence>
<dbReference type="KEGG" id="gfe:Gferi_05050"/>
<reference evidence="7 8" key="1">
    <citation type="submission" date="2016-09" db="EMBL/GenBank/DDBJ databases">
        <title>Genomic analysis reveals versatility of anaerobic energy metabolism of Geosporobacter ferrireducens IRF9 of phylum Firmicutes.</title>
        <authorList>
            <person name="Kim S.-J."/>
        </authorList>
    </citation>
    <scope>NUCLEOTIDE SEQUENCE [LARGE SCALE GENOMIC DNA]</scope>
    <source>
        <strain evidence="7 8">IRF9</strain>
    </source>
</reference>
<dbReference type="GO" id="GO:0008360">
    <property type="term" value="P:regulation of cell shape"/>
    <property type="evidence" value="ECO:0007669"/>
    <property type="project" value="UniProtKB-KW"/>
</dbReference>
<dbReference type="AlphaFoldDB" id="A0A1D8GDJ4"/>
<evidence type="ECO:0000256" key="2">
    <source>
        <dbReference type="ARBA" id="ARBA00022692"/>
    </source>
</evidence>
<feature type="transmembrane region" description="Helical" evidence="6">
    <location>
        <begin position="190"/>
        <end position="210"/>
    </location>
</feature>
<keyword evidence="4 6" id="KW-1133">Transmembrane helix</keyword>
<dbReference type="Pfam" id="PF01098">
    <property type="entry name" value="FTSW_RODA_SPOVE"/>
    <property type="match status" value="1"/>
</dbReference>
<dbReference type="PANTHER" id="PTHR30474:SF1">
    <property type="entry name" value="PEPTIDOGLYCAN GLYCOSYLTRANSFERASE MRDB"/>
    <property type="match status" value="1"/>
</dbReference>
<dbReference type="STRING" id="1424294.Gferi_05050"/>
<protein>
    <recommendedName>
        <fullName evidence="9">Cell division protein FtsW</fullName>
    </recommendedName>
</protein>
<organism evidence="7 8">
    <name type="scientific">Geosporobacter ferrireducens</name>
    <dbReference type="NCBI Taxonomy" id="1424294"/>
    <lineage>
        <taxon>Bacteria</taxon>
        <taxon>Bacillati</taxon>
        <taxon>Bacillota</taxon>
        <taxon>Clostridia</taxon>
        <taxon>Peptostreptococcales</taxon>
        <taxon>Thermotaleaceae</taxon>
        <taxon>Geosporobacter</taxon>
    </lineage>
</organism>